<keyword evidence="7 9" id="KW-0472">Membrane</keyword>
<dbReference type="Pfam" id="PF00482">
    <property type="entry name" value="T2SSF"/>
    <property type="match status" value="2"/>
</dbReference>
<feature type="transmembrane region" description="Helical" evidence="9">
    <location>
        <begin position="237"/>
        <end position="256"/>
    </location>
</feature>
<sequence>MPTFQYEAMDHTGKEVKDTIDAATQEEAQQLIRQKGFFVTKISERAAKKGGKKGATATRRPTGGRRKKKSFTIGKVSAKQLTTFTRQLSTLQDAGLPILRSLKILEGQAKPGVLKNSLADVIEDIESGATLSEAMAKHPKCFDRLYCNMVKAGEAGGALEAILQRLADFKEKSQSLKRRIKSAMVYPVVVIFVAVLIVGFIMYWIVPQFEAIFIDFGVDLPQMTQFLIKASHVVVEYWYLAPLIPAIWWVFVKLLYRSKTGAYIGDRIQLLIPVMGTILEKSIVSRTMRTLGTLVTSGVPILESLNIVRDTAGNAVFERAFNRIYDSIREGETIAQPLREARIVDDIVVNMIDVGEETGELDVMLMKIADNYDEEVEAAVESLVSLLEPIMIVTLGGIIGFIVIALFMPLIKLISELSG</sequence>
<evidence type="ECO:0000256" key="3">
    <source>
        <dbReference type="ARBA" id="ARBA00022475"/>
    </source>
</evidence>
<evidence type="ECO:0000256" key="8">
    <source>
        <dbReference type="SAM" id="MobiDB-lite"/>
    </source>
</evidence>
<evidence type="ECO:0000259" key="10">
    <source>
        <dbReference type="Pfam" id="PF00482"/>
    </source>
</evidence>
<reference evidence="11 12" key="2">
    <citation type="submission" date="2019-01" db="EMBL/GenBank/DDBJ databases">
        <title>Tautonia sociabilis, a novel thermotolerant planctomycete of Isosphaeraceae family, isolated from a 4000 m deep subterranean habitat.</title>
        <authorList>
            <person name="Kovaleva O.L."/>
            <person name="Elcheninov A.G."/>
            <person name="Van Heerden E."/>
            <person name="Toshchakov S.V."/>
            <person name="Novikov A."/>
            <person name="Bonch-Osmolovskaya E.A."/>
            <person name="Kublanov I.V."/>
        </authorList>
    </citation>
    <scope>NUCLEOTIDE SEQUENCE [LARGE SCALE GENOMIC DNA]</scope>
    <source>
        <strain evidence="11 12">GM2012</strain>
    </source>
</reference>
<dbReference type="OrthoDB" id="9805682at2"/>
<evidence type="ECO:0000256" key="5">
    <source>
        <dbReference type="ARBA" id="ARBA00022692"/>
    </source>
</evidence>
<dbReference type="InterPro" id="IPR018076">
    <property type="entry name" value="T2SS_GspF_dom"/>
</dbReference>
<feature type="domain" description="Type II secretion system protein GspF" evidence="10">
    <location>
        <begin position="288"/>
        <end position="409"/>
    </location>
</feature>
<comment type="similarity">
    <text evidence="2">Belongs to the GSP F family.</text>
</comment>
<name>A0A432MCS0_9BACT</name>
<feature type="transmembrane region" description="Helical" evidence="9">
    <location>
        <begin position="390"/>
        <end position="411"/>
    </location>
</feature>
<keyword evidence="5 9" id="KW-0812">Transmembrane</keyword>
<feature type="transmembrane region" description="Helical" evidence="9">
    <location>
        <begin position="183"/>
        <end position="206"/>
    </location>
</feature>
<dbReference type="FunFam" id="1.20.81.30:FF:000001">
    <property type="entry name" value="Type II secretion system protein F"/>
    <property type="match status" value="2"/>
</dbReference>
<dbReference type="PANTHER" id="PTHR30012">
    <property type="entry name" value="GENERAL SECRETION PATHWAY PROTEIN"/>
    <property type="match status" value="1"/>
</dbReference>
<comment type="caution">
    <text evidence="11">The sequence shown here is derived from an EMBL/GenBank/DDBJ whole genome shotgun (WGS) entry which is preliminary data.</text>
</comment>
<dbReference type="Gene3D" id="1.20.81.30">
    <property type="entry name" value="Type II secretion system (T2SS), domain F"/>
    <property type="match status" value="2"/>
</dbReference>
<keyword evidence="12" id="KW-1185">Reference proteome</keyword>
<keyword evidence="6 9" id="KW-1133">Transmembrane helix</keyword>
<keyword evidence="4" id="KW-0997">Cell inner membrane</keyword>
<dbReference type="InterPro" id="IPR003004">
    <property type="entry name" value="GspF/PilC"/>
</dbReference>
<feature type="domain" description="Type II secretion system protein GspF" evidence="10">
    <location>
        <begin position="84"/>
        <end position="207"/>
    </location>
</feature>
<evidence type="ECO:0000256" key="2">
    <source>
        <dbReference type="ARBA" id="ARBA00005745"/>
    </source>
</evidence>
<dbReference type="EMBL" id="RYZH01000078">
    <property type="protein sequence ID" value="RUL82041.1"/>
    <property type="molecule type" value="Genomic_DNA"/>
</dbReference>
<evidence type="ECO:0000313" key="11">
    <source>
        <dbReference type="EMBL" id="RUL82041.1"/>
    </source>
</evidence>
<dbReference type="GO" id="GO:0005886">
    <property type="term" value="C:plasma membrane"/>
    <property type="evidence" value="ECO:0007669"/>
    <property type="project" value="UniProtKB-SubCell"/>
</dbReference>
<gene>
    <name evidence="11" type="ORF">TsocGM_24070</name>
</gene>
<evidence type="ECO:0000256" key="1">
    <source>
        <dbReference type="ARBA" id="ARBA00004429"/>
    </source>
</evidence>
<dbReference type="PANTHER" id="PTHR30012:SF0">
    <property type="entry name" value="TYPE II SECRETION SYSTEM PROTEIN F-RELATED"/>
    <property type="match status" value="1"/>
</dbReference>
<dbReference type="RefSeq" id="WP_126728015.1">
    <property type="nucleotide sequence ID" value="NZ_RYZH01000078.1"/>
</dbReference>
<evidence type="ECO:0000256" key="6">
    <source>
        <dbReference type="ARBA" id="ARBA00022989"/>
    </source>
</evidence>
<accession>A0A432MCS0</accession>
<evidence type="ECO:0000256" key="9">
    <source>
        <dbReference type="SAM" id="Phobius"/>
    </source>
</evidence>
<evidence type="ECO:0000256" key="4">
    <source>
        <dbReference type="ARBA" id="ARBA00022519"/>
    </source>
</evidence>
<dbReference type="InterPro" id="IPR042094">
    <property type="entry name" value="T2SS_GspF_sf"/>
</dbReference>
<proteinExistence type="inferred from homology"/>
<organism evidence="11 12">
    <name type="scientific">Tautonia sociabilis</name>
    <dbReference type="NCBI Taxonomy" id="2080755"/>
    <lineage>
        <taxon>Bacteria</taxon>
        <taxon>Pseudomonadati</taxon>
        <taxon>Planctomycetota</taxon>
        <taxon>Planctomycetia</taxon>
        <taxon>Isosphaerales</taxon>
        <taxon>Isosphaeraceae</taxon>
        <taxon>Tautonia</taxon>
    </lineage>
</organism>
<reference evidence="11 12" key="1">
    <citation type="submission" date="2018-12" db="EMBL/GenBank/DDBJ databases">
        <authorList>
            <person name="Toschakov S.V."/>
        </authorList>
    </citation>
    <scope>NUCLEOTIDE SEQUENCE [LARGE SCALE GENOMIC DNA]</scope>
    <source>
        <strain evidence="11 12">GM2012</strain>
    </source>
</reference>
<protein>
    <submittedName>
        <fullName evidence="11">Type II secretion system F family protein</fullName>
    </submittedName>
</protein>
<comment type="subcellular location">
    <subcellularLocation>
        <location evidence="1">Cell inner membrane</location>
        <topology evidence="1">Multi-pass membrane protein</topology>
    </subcellularLocation>
</comment>
<evidence type="ECO:0000256" key="7">
    <source>
        <dbReference type="ARBA" id="ARBA00023136"/>
    </source>
</evidence>
<evidence type="ECO:0000313" key="12">
    <source>
        <dbReference type="Proteomes" id="UP000280296"/>
    </source>
</evidence>
<dbReference type="PRINTS" id="PR00812">
    <property type="entry name" value="BCTERIALGSPF"/>
</dbReference>
<dbReference type="AlphaFoldDB" id="A0A432MCS0"/>
<feature type="region of interest" description="Disordered" evidence="8">
    <location>
        <begin position="48"/>
        <end position="67"/>
    </location>
</feature>
<keyword evidence="3" id="KW-1003">Cell membrane</keyword>
<dbReference type="Proteomes" id="UP000280296">
    <property type="component" value="Unassembled WGS sequence"/>
</dbReference>